<dbReference type="Ensembl" id="ENSPTRT00000089595.1">
    <property type="protein sequence ID" value="ENSPTRP00000063482.1"/>
    <property type="gene ID" value="ENSPTRG00000048256.1"/>
</dbReference>
<organism evidence="2 3">
    <name type="scientific">Pan troglodytes</name>
    <name type="common">Chimpanzee</name>
    <dbReference type="NCBI Taxonomy" id="9598"/>
    <lineage>
        <taxon>Eukaryota</taxon>
        <taxon>Metazoa</taxon>
        <taxon>Chordata</taxon>
        <taxon>Craniata</taxon>
        <taxon>Vertebrata</taxon>
        <taxon>Euteleostomi</taxon>
        <taxon>Mammalia</taxon>
        <taxon>Eutheria</taxon>
        <taxon>Euarchontoglires</taxon>
        <taxon>Primates</taxon>
        <taxon>Haplorrhini</taxon>
        <taxon>Catarrhini</taxon>
        <taxon>Hominidae</taxon>
        <taxon>Pan</taxon>
    </lineage>
</organism>
<feature type="region of interest" description="Disordered" evidence="1">
    <location>
        <begin position="55"/>
        <end position="86"/>
    </location>
</feature>
<feature type="compositionally biased region" description="Basic and acidic residues" evidence="1">
    <location>
        <begin position="55"/>
        <end position="64"/>
    </location>
</feature>
<dbReference type="InterPro" id="IPR036249">
    <property type="entry name" value="Thioredoxin-like_sf"/>
</dbReference>
<dbReference type="PANTHER" id="PTHR33558:SF2">
    <property type="entry name" value="GLUTAREDOXIN-LIKE PROTEIN C5ORF63"/>
    <property type="match status" value="1"/>
</dbReference>
<reference evidence="2 3" key="1">
    <citation type="journal article" date="2005" name="Nature">
        <title>Initial sequence of the chimpanzee genome and comparison with the human genome.</title>
        <authorList>
            <consortium name="Chimpanzee sequencing and analysis consortium"/>
        </authorList>
    </citation>
    <scope>NUCLEOTIDE SEQUENCE [LARGE SCALE GENOMIC DNA]</scope>
</reference>
<proteinExistence type="predicted"/>
<protein>
    <submittedName>
        <fullName evidence="2">Chromosome 5 C5orf63 homolog</fullName>
    </submittedName>
</protein>
<dbReference type="Proteomes" id="UP000002277">
    <property type="component" value="Chromosome 5"/>
</dbReference>
<dbReference type="EMBL" id="AACZ04009912">
    <property type="status" value="NOT_ANNOTATED_CDS"/>
    <property type="molecule type" value="Genomic_DNA"/>
</dbReference>
<evidence type="ECO:0000313" key="4">
    <source>
        <dbReference type="VGNC" id="VGNC:57543"/>
    </source>
</evidence>
<dbReference type="Bgee" id="ENSPTRG00000048256">
    <property type="expression patterns" value="Expressed in testis and 20 other cell types or tissues"/>
</dbReference>
<accession>A0A2I3RGI0</accession>
<dbReference type="Gene3D" id="3.40.30.10">
    <property type="entry name" value="Glutaredoxin"/>
    <property type="match status" value="1"/>
</dbReference>
<name>A0A2I3RGI0_PANTR</name>
<evidence type="ECO:0000256" key="1">
    <source>
        <dbReference type="SAM" id="MobiDB-lite"/>
    </source>
</evidence>
<sequence>MLWFQGNSMQLARSSFGLFLRNCSASKTTLPVLTLFTKDPCPLCDEAKEVLKPYENRQPYKDQKLPGTRRRRSPSSPSHPHMASQSGKRYNLTLNQVLSFDYDMGLDAPKTISSDYGAFYCLRMFKSPDMTCCFYPKQRKIHPPNI</sequence>
<gene>
    <name evidence="2 4" type="primary">C5H5orf63</name>
</gene>
<dbReference type="VGNC" id="VGNC:57543">
    <property type="gene designation" value="C5H5orf63"/>
</dbReference>
<dbReference type="InParanoid" id="A0A2I3RGI0"/>
<evidence type="ECO:0000313" key="2">
    <source>
        <dbReference type="Ensembl" id="ENSPTRP00000063482.1"/>
    </source>
</evidence>
<dbReference type="GeneTree" id="ENSGT00390000014940"/>
<reference evidence="2" key="3">
    <citation type="submission" date="2025-09" db="UniProtKB">
        <authorList>
            <consortium name="Ensembl"/>
        </authorList>
    </citation>
    <scope>IDENTIFICATION</scope>
</reference>
<dbReference type="PANTHER" id="PTHR33558">
    <property type="entry name" value="GLUTAREDOXIN-LIKE PROTEIN C5ORF63 HOMOLOG"/>
    <property type="match status" value="1"/>
</dbReference>
<dbReference type="AlphaFoldDB" id="A0A2I3RGI0"/>
<evidence type="ECO:0000313" key="3">
    <source>
        <dbReference type="Proteomes" id="UP000002277"/>
    </source>
</evidence>
<reference evidence="2" key="2">
    <citation type="submission" date="2025-08" db="UniProtKB">
        <authorList>
            <consortium name="Ensembl"/>
        </authorList>
    </citation>
    <scope>IDENTIFICATION</scope>
</reference>
<keyword evidence="3" id="KW-1185">Reference proteome</keyword>
<dbReference type="SUPFAM" id="SSF52833">
    <property type="entry name" value="Thioredoxin-like"/>
    <property type="match status" value="1"/>
</dbReference>
<dbReference type="InterPro" id="IPR052565">
    <property type="entry name" value="Glutaredoxin-like_YDR286C"/>
</dbReference>